<feature type="region of interest" description="Disordered" evidence="8">
    <location>
        <begin position="221"/>
        <end position="262"/>
    </location>
</feature>
<dbReference type="GO" id="GO:0004252">
    <property type="term" value="F:serine-type endopeptidase activity"/>
    <property type="evidence" value="ECO:0007669"/>
    <property type="project" value="InterPro"/>
</dbReference>
<dbReference type="GO" id="GO:0006508">
    <property type="term" value="P:proteolysis"/>
    <property type="evidence" value="ECO:0007669"/>
    <property type="project" value="UniProtKB-KW"/>
</dbReference>
<sequence length="564" mass="52384">MLTRRTAVARVPRSCASLEVSELSHRHVNKRLRTGAIATAGVGAVAAAAILLPNANASTDQPAALKTLSAHSATQLATSLKADLGDQSAGWYLDSSNGHLVMNVLSEDDAASVKAKGAVAKVVQNSMTALKSGAKTLRDNASVPGTAWSIDPKTNKIVVVADRTVTGAKMATLTKTTNGMGEGMVTVKRSQGEFKRYDGGDAGSAAGGAAGSAAGGAGDAAGGAGDAAGGAGDAAGGAGDAAGGAGDAAGGAGDAAGGAGDAAGGAGDGGAGGGGQAAGPIGGSAIFGGNARCSLGFNVTVKGAPAFLTAGHCGNDSKTWTADQGGSQPLGTVSDSKFPKTDFALVTYDDANAQPQSAVDLQNGSTQEITKAAEAAVGMKVQRSGSTTGLSDGTVTGLDATVNYGNGDIVNGLIQTDVCAEPGDSGGAMFSEDSAVGLTSGGSGDCTSGGETFFQPVTDALKATGAEIGAGGGGAGGGDNGGDNGAAGGNGAGGGDADAGNAGAGNAGAGNAGAGNAGAGNAGAGNAGAGNAGAGAGDPGAGAGAEDPGAGAQDPGAAGGDALN</sequence>
<keyword evidence="2" id="KW-0645">Protease</keyword>
<keyword evidence="6" id="KW-0865">Zymogen</keyword>
<dbReference type="SUPFAM" id="SSF50494">
    <property type="entry name" value="Trypsin-like serine proteases"/>
    <property type="match status" value="1"/>
</dbReference>
<dbReference type="Pfam" id="PF02983">
    <property type="entry name" value="Pro_Al_protease"/>
    <property type="match status" value="1"/>
</dbReference>
<accession>A0A640TRF8</accession>
<evidence type="ECO:0000256" key="7">
    <source>
        <dbReference type="ARBA" id="ARBA00023157"/>
    </source>
</evidence>
<dbReference type="InterPro" id="IPR009003">
    <property type="entry name" value="Peptidase_S1_PA"/>
</dbReference>
<comment type="caution">
    <text evidence="11">The sequence shown here is derived from an EMBL/GenBank/DDBJ whole genome shotgun (WGS) entry which is preliminary data.</text>
</comment>
<dbReference type="Proteomes" id="UP000429552">
    <property type="component" value="Unassembled WGS sequence"/>
</dbReference>
<evidence type="ECO:0000256" key="9">
    <source>
        <dbReference type="SAM" id="Phobius"/>
    </source>
</evidence>
<evidence type="ECO:0000256" key="5">
    <source>
        <dbReference type="ARBA" id="ARBA00022825"/>
    </source>
</evidence>
<keyword evidence="9" id="KW-1133">Transmembrane helix</keyword>
<evidence type="ECO:0000256" key="4">
    <source>
        <dbReference type="ARBA" id="ARBA00022801"/>
    </source>
</evidence>
<dbReference type="InterPro" id="IPR004236">
    <property type="entry name" value="Pept_S1_alpha_lytic"/>
</dbReference>
<keyword evidence="9" id="KW-0812">Transmembrane</keyword>
<organism evidence="11 12">
    <name type="scientific">Streptomyces nigrescens</name>
    <dbReference type="NCBI Taxonomy" id="1920"/>
    <lineage>
        <taxon>Bacteria</taxon>
        <taxon>Bacillati</taxon>
        <taxon>Actinomycetota</taxon>
        <taxon>Actinomycetes</taxon>
        <taxon>Kitasatosporales</taxon>
        <taxon>Streptomycetaceae</taxon>
        <taxon>Streptomyces</taxon>
    </lineage>
</organism>
<feature type="transmembrane region" description="Helical" evidence="9">
    <location>
        <begin position="34"/>
        <end position="52"/>
    </location>
</feature>
<evidence type="ECO:0000256" key="3">
    <source>
        <dbReference type="ARBA" id="ARBA00022729"/>
    </source>
</evidence>
<dbReference type="InterPro" id="IPR001316">
    <property type="entry name" value="Pept_S1A_streptogrisin"/>
</dbReference>
<proteinExistence type="inferred from homology"/>
<keyword evidence="5" id="KW-0720">Serine protease</keyword>
<dbReference type="CDD" id="cd21112">
    <property type="entry name" value="alphaLP-like"/>
    <property type="match status" value="1"/>
</dbReference>
<evidence type="ECO:0000256" key="1">
    <source>
        <dbReference type="ARBA" id="ARBA00007664"/>
    </source>
</evidence>
<dbReference type="InterPro" id="IPR043504">
    <property type="entry name" value="Peptidase_S1_PA_chymotrypsin"/>
</dbReference>
<evidence type="ECO:0000259" key="10">
    <source>
        <dbReference type="Pfam" id="PF02983"/>
    </source>
</evidence>
<comment type="similarity">
    <text evidence="1">Belongs to the peptidase S1 family.</text>
</comment>
<dbReference type="GO" id="GO:0005576">
    <property type="term" value="C:extracellular region"/>
    <property type="evidence" value="ECO:0007669"/>
    <property type="project" value="InterPro"/>
</dbReference>
<feature type="domain" description="Peptidase S1A alpha-lytic prodomain" evidence="10">
    <location>
        <begin position="125"/>
        <end position="177"/>
    </location>
</feature>
<keyword evidence="4" id="KW-0378">Hydrolase</keyword>
<gene>
    <name evidence="11" type="ORF">Sliba_70460</name>
</gene>
<dbReference type="PRINTS" id="PR00861">
    <property type="entry name" value="ALYTICPTASE"/>
</dbReference>
<evidence type="ECO:0000256" key="6">
    <source>
        <dbReference type="ARBA" id="ARBA00023145"/>
    </source>
</evidence>
<feature type="compositionally biased region" description="Gly residues" evidence="8">
    <location>
        <begin position="501"/>
        <end position="543"/>
    </location>
</feature>
<feature type="compositionally biased region" description="Low complexity" evidence="8">
    <location>
        <begin position="544"/>
        <end position="564"/>
    </location>
</feature>
<keyword evidence="3" id="KW-0732">Signal</keyword>
<dbReference type="Gene3D" id="2.40.10.10">
    <property type="entry name" value="Trypsin-like serine proteases"/>
    <property type="match status" value="2"/>
</dbReference>
<evidence type="ECO:0000313" key="11">
    <source>
        <dbReference type="EMBL" id="GFE26593.1"/>
    </source>
</evidence>
<keyword evidence="7" id="KW-1015">Disulfide bond</keyword>
<evidence type="ECO:0000313" key="12">
    <source>
        <dbReference type="Proteomes" id="UP000429552"/>
    </source>
</evidence>
<name>A0A640TRF8_STRNI</name>
<feature type="region of interest" description="Disordered" evidence="8">
    <location>
        <begin position="501"/>
        <end position="564"/>
    </location>
</feature>
<dbReference type="AlphaFoldDB" id="A0A640TRF8"/>
<keyword evidence="9" id="KW-0472">Membrane</keyword>
<dbReference type="EMBL" id="BLIP01000003">
    <property type="protein sequence ID" value="GFE26593.1"/>
    <property type="molecule type" value="Genomic_DNA"/>
</dbReference>
<evidence type="ECO:0000256" key="8">
    <source>
        <dbReference type="SAM" id="MobiDB-lite"/>
    </source>
</evidence>
<evidence type="ECO:0000256" key="2">
    <source>
        <dbReference type="ARBA" id="ARBA00022670"/>
    </source>
</evidence>
<reference evidence="11 12" key="1">
    <citation type="submission" date="2019-12" db="EMBL/GenBank/DDBJ databases">
        <title>Whole genome shotgun sequence of Streptomyces libani subsp. libani NBRC 13452.</title>
        <authorList>
            <person name="Ichikawa N."/>
            <person name="Kimura A."/>
            <person name="Kitahashi Y."/>
            <person name="Komaki H."/>
            <person name="Tamura T."/>
        </authorList>
    </citation>
    <scope>NUCLEOTIDE SEQUENCE [LARGE SCALE GENOMIC DNA]</scope>
    <source>
        <strain evidence="11 12">NBRC 13452</strain>
    </source>
</reference>
<protein>
    <recommendedName>
        <fullName evidence="10">Peptidase S1A alpha-lytic prodomain domain-containing protein</fullName>
    </recommendedName>
</protein>